<dbReference type="RefSeq" id="WP_041017911.1">
    <property type="nucleotide sequence ID" value="NZ_CCEJ010000007.1"/>
</dbReference>
<gene>
    <name evidence="1" type="ORF">CSEC_1568</name>
</gene>
<evidence type="ECO:0000313" key="2">
    <source>
        <dbReference type="Proteomes" id="UP000031552"/>
    </source>
</evidence>
<name>A0A090CZD3_9BACT</name>
<dbReference type="Proteomes" id="UP000031552">
    <property type="component" value="Unassembled WGS sequence"/>
</dbReference>
<evidence type="ECO:0000313" key="1">
    <source>
        <dbReference type="EMBL" id="CDR34382.1"/>
    </source>
</evidence>
<accession>A0A090CZD3</accession>
<organism evidence="1 2">
    <name type="scientific">Candidatus Criblamydia sequanensis CRIB-18</name>
    <dbReference type="NCBI Taxonomy" id="1437425"/>
    <lineage>
        <taxon>Bacteria</taxon>
        <taxon>Pseudomonadati</taxon>
        <taxon>Chlamydiota</taxon>
        <taxon>Chlamydiia</taxon>
        <taxon>Parachlamydiales</taxon>
        <taxon>Candidatus Criblamydiaceae</taxon>
        <taxon>Candidatus Criblamydia</taxon>
    </lineage>
</organism>
<reference evidence="1" key="2">
    <citation type="submission" date="2014-09" db="EMBL/GenBank/DDBJ databases">
        <title>Criblamydia sequanensis harbors a mega-plasmid encoding arsenite resistance.</title>
        <authorList>
            <person name="Bertelli C."/>
            <person name="Goesmann A."/>
            <person name="Greub G."/>
        </authorList>
    </citation>
    <scope>NUCLEOTIDE SEQUENCE [LARGE SCALE GENOMIC DNA]</scope>
    <source>
        <strain evidence="1">CRIB-18</strain>
    </source>
</reference>
<protein>
    <submittedName>
        <fullName evidence="1">Uncharacterized protein</fullName>
    </submittedName>
</protein>
<dbReference type="EMBL" id="CCEJ010000007">
    <property type="protein sequence ID" value="CDR34382.1"/>
    <property type="molecule type" value="Genomic_DNA"/>
</dbReference>
<keyword evidence="2" id="KW-1185">Reference proteome</keyword>
<sequence>MNHISSLPEKSSDSPWPAKSNLKKEFFLSKEEVFNEVHQLLENKESMQRKIKDSSPSTLARNCALLLCPYQMELCIEEKNILLELLFLNLERLIELCPDPQCQSLLSRASKELSRECFYKLSEQFFFNVFKEEVPDRNLLLKLTLDLLRTNNNLESHLNLLTFIGDAIRYEIKEARAEEICKWHLPGELSKKLFLQNYKDKDNQAGWNLLKRLIIVFNGKGIIEEEIALKTAFGEDLFSLIEEAIARSKGMWILEVFSKIKSLFQSHKKKNDLIKDLVTLELKKGNFENVKTIIHVLKLSHEDIDLFFKTIVKLCFNHFEMTKNETALEMAYLCICFQSKKKLRFSSLLLQKIILERLRSFEAIRLNLLQDLLPLLTLRHENTIRRLYDLLIYMNANEVYGLLNWIIKNDSHNFNFESLLETILENAENSGKHQFFRFYVCFSLLFKHRKKIFNETRLLKIISLMCEKKSSSFSRSFLSTFNNNPLTLLLRDKHLEKMTSLFNLQLEELTQEDRDLAVKLLLNRADFPALSLESTSNLFQKALLDTNGKDNYPKHDPQTIISLIKLRIEFIEENKVLDLEFKPGSVDFIFFKLNEDNASITLLLMKLISIIIKEKKIEHSYLPVVLKEISKKIRTVRNPENPAFWTGEFNKIQESLLSYYPKDLSLLKVVAEVSEDHPDYAILVLQTWFNLKKIKGPVTNQEGRLSQRRRIFTSFFPKLLRCLKPETSILVLTFLNFADVKHNIKGENYQDFISFALENFLKVIHQSTPEQILTLFPLLQSLLSKNHLGIKKEIIGFRILKRIPLIFMEKGGDLKGFNQLEETLFLCFPRFKFDQMEFKMKFYKETIALKKEYLDELFLSYKSANSEETKNILEKSIFTQVRSSLKPSTPQKQVAIYLKKVLFNPRLLNRPTYFANTTSLLEAIEGYSFFELSLASELLDEYFNYIKTLSKKERGLKILYHLALCTKNFLPLQLDVFVDLFLCLASLRWQKYSEYQSARIHLANIFKKTLLFLVYTSEEQRQKIQFLCCLFKIMILSDPKTIENRSFALVDKMTALSSKDYVEMFKLFNIYQEKEAIQDFQKILYFWIEIIPNPEVLTEVHEHLITYSLSSKKANYRLPDFFESFEICLKKIPGILNFKNNLQHLVYQSLICSIKQIPISHDFKKNMEATGAFLRTCFDLNLVEGGSLFDLWLTTASSQLKTNNIIEILPALFSSSNLENKKLILSILQNACNELVQIDKKIKIAAYISKSLALLDKPY</sequence>
<dbReference type="AlphaFoldDB" id="A0A090CZD3"/>
<comment type="caution">
    <text evidence="1">The sequence shown here is derived from an EMBL/GenBank/DDBJ whole genome shotgun (WGS) entry which is preliminary data.</text>
</comment>
<reference evidence="1" key="1">
    <citation type="submission" date="2013-12" db="EMBL/GenBank/DDBJ databases">
        <authorList>
            <person name="Linke B."/>
        </authorList>
    </citation>
    <scope>NUCLEOTIDE SEQUENCE [LARGE SCALE GENOMIC DNA]</scope>
    <source>
        <strain evidence="1">CRIB-18</strain>
    </source>
</reference>
<proteinExistence type="predicted"/>